<accession>A0AAV4AEU8</accession>
<comment type="caution">
    <text evidence="2">The sequence shown here is derived from an EMBL/GenBank/DDBJ whole genome shotgun (WGS) entry which is preliminary data.</text>
</comment>
<gene>
    <name evidence="2" type="ORF">PoB_003202700</name>
</gene>
<keyword evidence="1" id="KW-0812">Transmembrane</keyword>
<sequence>MSETGQKRNADSKFMHAKMKDVCGKKVKCISVGCIKSKDETIEKEEVLKTWSEYVEDLFKDDRGQPVKKGKRCRAEIRSLLNPHAVYNSSLALCVFVVAVILLTAYNVTTVLNLSPEEQSNKALQKFSLPRYYREISSQTQVRDRIFSHSPMTQVAQDLGVAASHWAKFVSLCGMFTPINFCAESARLEKSEMCFSTPCALESEDASKGDFPKIFITKEAVENSIRKGVGLNEVSTLSKQIHLTENGIFFKPASFIPSSTNYSRAENDRKNVTEPPNVVPITSTIAEQHLEAYVPYIHETFFEGREHNDINHEERKIILWYSPARYTPQTVGLQPLQACPNFPCLITREKKYANKSSAMIFAGKEKDLVKIKDSKNFLFIHTFTEK</sequence>
<keyword evidence="3" id="KW-1185">Reference proteome</keyword>
<feature type="transmembrane region" description="Helical" evidence="1">
    <location>
        <begin position="85"/>
        <end position="106"/>
    </location>
</feature>
<dbReference type="AlphaFoldDB" id="A0AAV4AEU8"/>
<dbReference type="EMBL" id="BLXT01003748">
    <property type="protein sequence ID" value="GFO05522.1"/>
    <property type="molecule type" value="Genomic_DNA"/>
</dbReference>
<keyword evidence="1" id="KW-0472">Membrane</keyword>
<organism evidence="2 3">
    <name type="scientific">Plakobranchus ocellatus</name>
    <dbReference type="NCBI Taxonomy" id="259542"/>
    <lineage>
        <taxon>Eukaryota</taxon>
        <taxon>Metazoa</taxon>
        <taxon>Spiralia</taxon>
        <taxon>Lophotrochozoa</taxon>
        <taxon>Mollusca</taxon>
        <taxon>Gastropoda</taxon>
        <taxon>Heterobranchia</taxon>
        <taxon>Euthyneura</taxon>
        <taxon>Panpulmonata</taxon>
        <taxon>Sacoglossa</taxon>
        <taxon>Placobranchoidea</taxon>
        <taxon>Plakobranchidae</taxon>
        <taxon>Plakobranchus</taxon>
    </lineage>
</organism>
<protein>
    <submittedName>
        <fullName evidence="2">Uncharacterized protein</fullName>
    </submittedName>
</protein>
<evidence type="ECO:0000313" key="2">
    <source>
        <dbReference type="EMBL" id="GFO05522.1"/>
    </source>
</evidence>
<proteinExistence type="predicted"/>
<evidence type="ECO:0000256" key="1">
    <source>
        <dbReference type="SAM" id="Phobius"/>
    </source>
</evidence>
<reference evidence="2 3" key="1">
    <citation type="journal article" date="2021" name="Elife">
        <title>Chloroplast acquisition without the gene transfer in kleptoplastic sea slugs, Plakobranchus ocellatus.</title>
        <authorList>
            <person name="Maeda T."/>
            <person name="Takahashi S."/>
            <person name="Yoshida T."/>
            <person name="Shimamura S."/>
            <person name="Takaki Y."/>
            <person name="Nagai Y."/>
            <person name="Toyoda A."/>
            <person name="Suzuki Y."/>
            <person name="Arimoto A."/>
            <person name="Ishii H."/>
            <person name="Satoh N."/>
            <person name="Nishiyama T."/>
            <person name="Hasebe M."/>
            <person name="Maruyama T."/>
            <person name="Minagawa J."/>
            <person name="Obokata J."/>
            <person name="Shigenobu S."/>
        </authorList>
    </citation>
    <scope>NUCLEOTIDE SEQUENCE [LARGE SCALE GENOMIC DNA]</scope>
</reference>
<keyword evidence="1" id="KW-1133">Transmembrane helix</keyword>
<name>A0AAV4AEU8_9GAST</name>
<dbReference type="Proteomes" id="UP000735302">
    <property type="component" value="Unassembled WGS sequence"/>
</dbReference>
<evidence type="ECO:0000313" key="3">
    <source>
        <dbReference type="Proteomes" id="UP000735302"/>
    </source>
</evidence>